<feature type="region of interest" description="Disordered" evidence="1">
    <location>
        <begin position="33"/>
        <end position="59"/>
    </location>
</feature>
<organism evidence="3 4">
    <name type="scientific">Schaalia radingae</name>
    <dbReference type="NCBI Taxonomy" id="131110"/>
    <lineage>
        <taxon>Bacteria</taxon>
        <taxon>Bacillati</taxon>
        <taxon>Actinomycetota</taxon>
        <taxon>Actinomycetes</taxon>
        <taxon>Actinomycetales</taxon>
        <taxon>Actinomycetaceae</taxon>
        <taxon>Schaalia</taxon>
    </lineage>
</organism>
<feature type="compositionally biased region" description="Polar residues" evidence="1">
    <location>
        <begin position="38"/>
        <end position="53"/>
    </location>
</feature>
<dbReference type="EMBL" id="LT629792">
    <property type="protein sequence ID" value="SDT86240.1"/>
    <property type="molecule type" value="Genomic_DNA"/>
</dbReference>
<keyword evidence="4" id="KW-1185">Reference proteome</keyword>
<dbReference type="Gene3D" id="2.40.128.20">
    <property type="match status" value="1"/>
</dbReference>
<evidence type="ECO:0000259" key="2">
    <source>
        <dbReference type="Pfam" id="PF08768"/>
    </source>
</evidence>
<proteinExistence type="predicted"/>
<reference evidence="3 4" key="1">
    <citation type="submission" date="2016-10" db="EMBL/GenBank/DDBJ databases">
        <authorList>
            <person name="Varghese N."/>
            <person name="Submissions S."/>
        </authorList>
    </citation>
    <scope>NUCLEOTIDE SEQUENCE [LARGE SCALE GENOMIC DNA]</scope>
    <source>
        <strain evidence="3 4">DSM 9169</strain>
    </source>
</reference>
<evidence type="ECO:0000256" key="1">
    <source>
        <dbReference type="SAM" id="MobiDB-lite"/>
    </source>
</evidence>
<dbReference type="SUPFAM" id="SSF50814">
    <property type="entry name" value="Lipocalins"/>
    <property type="match status" value="1"/>
</dbReference>
<feature type="region of interest" description="Disordered" evidence="1">
    <location>
        <begin position="220"/>
        <end position="247"/>
    </location>
</feature>
<name>A0ABY0V5A6_9ACTO</name>
<evidence type="ECO:0000313" key="3">
    <source>
        <dbReference type="EMBL" id="SDT86240.1"/>
    </source>
</evidence>
<accession>A0ABY0V5A6</accession>
<dbReference type="InterPro" id="IPR012674">
    <property type="entry name" value="Calycin"/>
</dbReference>
<evidence type="ECO:0000313" key="4">
    <source>
        <dbReference type="Proteomes" id="UP000198976"/>
    </source>
</evidence>
<dbReference type="Proteomes" id="UP000198976">
    <property type="component" value="Chromosome I"/>
</dbReference>
<sequence length="247" mass="26121">MFVLDENTPREIAPLAWMLGQWRGWGVIAGSHAAPATPDSSGESDQNAPATSADSDDVPDQMVIEEITCEAVGTQMRMVTRIYSASSRVQSLDPSASTEEGLAALVEQDLINEETVYVSVMPTTQELPPPGQFQTRELTASGADQKGLATLWAGVSMGPRVRMISDAIARSPHAQPVEEASRMFGLVAGELMWAQDVTMVGAGESITSISGRLMRIDEGDAVTSDSARTPSNAAANHGGVDAQDSDD</sequence>
<protein>
    <recommendedName>
        <fullName evidence="2">THAP4-like heme-binding domain-containing protein</fullName>
    </recommendedName>
</protein>
<feature type="domain" description="THAP4-like heme-binding" evidence="2">
    <location>
        <begin position="12"/>
        <end position="202"/>
    </location>
</feature>
<gene>
    <name evidence="3" type="ORF">SAMN04489714_0277</name>
</gene>
<dbReference type="Pfam" id="PF08768">
    <property type="entry name" value="THAP4_heme-bd"/>
    <property type="match status" value="1"/>
</dbReference>
<feature type="compositionally biased region" description="Polar residues" evidence="1">
    <location>
        <begin position="223"/>
        <end position="234"/>
    </location>
</feature>
<dbReference type="InterPro" id="IPR014878">
    <property type="entry name" value="THAP4-like_heme-bd"/>
</dbReference>
<dbReference type="RefSeq" id="WP_092648192.1">
    <property type="nucleotide sequence ID" value="NZ_LT629792.1"/>
</dbReference>